<dbReference type="Gene3D" id="1.10.510.10">
    <property type="entry name" value="Transferase(Phosphotransferase) domain 1"/>
    <property type="match status" value="1"/>
</dbReference>
<dbReference type="InterPro" id="IPR011009">
    <property type="entry name" value="Kinase-like_dom_sf"/>
</dbReference>
<accession>A0A9P4SA55</accession>
<protein>
    <submittedName>
        <fullName evidence="2">Kinase-like protein</fullName>
    </submittedName>
</protein>
<dbReference type="PROSITE" id="PS00108">
    <property type="entry name" value="PROTEIN_KINASE_ST"/>
    <property type="match status" value="1"/>
</dbReference>
<evidence type="ECO:0000313" key="3">
    <source>
        <dbReference type="Proteomes" id="UP000799429"/>
    </source>
</evidence>
<dbReference type="EMBL" id="MU006096">
    <property type="protein sequence ID" value="KAF2838913.1"/>
    <property type="molecule type" value="Genomic_DNA"/>
</dbReference>
<comment type="caution">
    <text evidence="2">The sequence shown here is derived from an EMBL/GenBank/DDBJ whole genome shotgun (WGS) entry which is preliminary data.</text>
</comment>
<dbReference type="Pfam" id="PF00069">
    <property type="entry name" value="Pkinase"/>
    <property type="match status" value="1"/>
</dbReference>
<dbReference type="PROSITE" id="PS50011">
    <property type="entry name" value="PROTEIN_KINASE_DOM"/>
    <property type="match status" value="1"/>
</dbReference>
<dbReference type="GO" id="GO:0004674">
    <property type="term" value="F:protein serine/threonine kinase activity"/>
    <property type="evidence" value="ECO:0007669"/>
    <property type="project" value="TreeGrafter"/>
</dbReference>
<dbReference type="GO" id="GO:0005524">
    <property type="term" value="F:ATP binding"/>
    <property type="evidence" value="ECO:0007669"/>
    <property type="project" value="InterPro"/>
</dbReference>
<dbReference type="CDD" id="cd00180">
    <property type="entry name" value="PKc"/>
    <property type="match status" value="1"/>
</dbReference>
<organism evidence="2 3">
    <name type="scientific">Patellaria atrata CBS 101060</name>
    <dbReference type="NCBI Taxonomy" id="1346257"/>
    <lineage>
        <taxon>Eukaryota</taxon>
        <taxon>Fungi</taxon>
        <taxon>Dikarya</taxon>
        <taxon>Ascomycota</taxon>
        <taxon>Pezizomycotina</taxon>
        <taxon>Dothideomycetes</taxon>
        <taxon>Dothideomycetes incertae sedis</taxon>
        <taxon>Patellariales</taxon>
        <taxon>Patellariaceae</taxon>
        <taxon>Patellaria</taxon>
    </lineage>
</organism>
<feature type="non-terminal residue" evidence="2">
    <location>
        <position position="141"/>
    </location>
</feature>
<dbReference type="PANTHER" id="PTHR24359">
    <property type="entry name" value="SERINE/THREONINE-PROTEIN KINASE SBK1"/>
    <property type="match status" value="1"/>
</dbReference>
<name>A0A9P4SA55_9PEZI</name>
<dbReference type="InterPro" id="IPR008271">
    <property type="entry name" value="Ser/Thr_kinase_AS"/>
</dbReference>
<dbReference type="OrthoDB" id="4062651at2759"/>
<feature type="non-terminal residue" evidence="2">
    <location>
        <position position="1"/>
    </location>
</feature>
<keyword evidence="2" id="KW-0808">Transferase</keyword>
<keyword evidence="2" id="KW-0418">Kinase</keyword>
<dbReference type="Proteomes" id="UP000799429">
    <property type="component" value="Unassembled WGS sequence"/>
</dbReference>
<evidence type="ECO:0000313" key="2">
    <source>
        <dbReference type="EMBL" id="KAF2838913.1"/>
    </source>
</evidence>
<keyword evidence="3" id="KW-1185">Reference proteome</keyword>
<gene>
    <name evidence="2" type="ORF">M501DRAFT_902770</name>
</gene>
<proteinExistence type="predicted"/>
<dbReference type="SMART" id="SM00220">
    <property type="entry name" value="S_TKc"/>
    <property type="match status" value="1"/>
</dbReference>
<dbReference type="AlphaFoldDB" id="A0A9P4SA55"/>
<dbReference type="PANTHER" id="PTHR24359:SF1">
    <property type="entry name" value="INHIBITOR OF NUCLEAR FACTOR KAPPA-B KINASE EPSILON SUBUNIT HOMOLOG 1-RELATED"/>
    <property type="match status" value="1"/>
</dbReference>
<dbReference type="SUPFAM" id="SSF56112">
    <property type="entry name" value="Protein kinase-like (PK-like)"/>
    <property type="match status" value="1"/>
</dbReference>
<feature type="domain" description="Protein kinase" evidence="1">
    <location>
        <begin position="1"/>
        <end position="141"/>
    </location>
</feature>
<evidence type="ECO:0000259" key="1">
    <source>
        <dbReference type="PROSITE" id="PS50011"/>
    </source>
</evidence>
<dbReference type="InterPro" id="IPR000719">
    <property type="entry name" value="Prot_kinase_dom"/>
</dbReference>
<sequence>DLAAYMEMDDTKLPTKKATIRTFFGCLAKGLEYLHMCGVRHKDIKPRNILVHESRILLTDFGLSRVAGETGNNTTSGPTIMTRRYCAPEVGQYTSRNLSSDIWSLGCVYLELLGQLVGWESKFIESFLQSNGNHETAFWAN</sequence>
<reference evidence="2" key="1">
    <citation type="journal article" date="2020" name="Stud. Mycol.">
        <title>101 Dothideomycetes genomes: a test case for predicting lifestyles and emergence of pathogens.</title>
        <authorList>
            <person name="Haridas S."/>
            <person name="Albert R."/>
            <person name="Binder M."/>
            <person name="Bloem J."/>
            <person name="Labutti K."/>
            <person name="Salamov A."/>
            <person name="Andreopoulos B."/>
            <person name="Baker S."/>
            <person name="Barry K."/>
            <person name="Bills G."/>
            <person name="Bluhm B."/>
            <person name="Cannon C."/>
            <person name="Castanera R."/>
            <person name="Culley D."/>
            <person name="Daum C."/>
            <person name="Ezra D."/>
            <person name="Gonzalez J."/>
            <person name="Henrissat B."/>
            <person name="Kuo A."/>
            <person name="Liang C."/>
            <person name="Lipzen A."/>
            <person name="Lutzoni F."/>
            <person name="Magnuson J."/>
            <person name="Mondo S."/>
            <person name="Nolan M."/>
            <person name="Ohm R."/>
            <person name="Pangilinan J."/>
            <person name="Park H.-J."/>
            <person name="Ramirez L."/>
            <person name="Alfaro M."/>
            <person name="Sun H."/>
            <person name="Tritt A."/>
            <person name="Yoshinaga Y."/>
            <person name="Zwiers L.-H."/>
            <person name="Turgeon B."/>
            <person name="Goodwin S."/>
            <person name="Spatafora J."/>
            <person name="Crous P."/>
            <person name="Grigoriev I."/>
        </authorList>
    </citation>
    <scope>NUCLEOTIDE SEQUENCE</scope>
    <source>
        <strain evidence="2">CBS 101060</strain>
    </source>
</reference>